<dbReference type="Pfam" id="PF10175">
    <property type="entry name" value="MPP6"/>
    <property type="match status" value="1"/>
</dbReference>
<feature type="region of interest" description="Disordered" evidence="2">
    <location>
        <begin position="72"/>
        <end position="158"/>
    </location>
</feature>
<reference evidence="3" key="2">
    <citation type="submission" date="2014-06" db="EMBL/GenBank/DDBJ databases">
        <title>The complete genome of Blastobotrys (Arxula) adeninivorans LS3 - a yeast of biotechnological interest.</title>
        <authorList>
            <person name="Kunze G."/>
            <person name="Gaillardin C."/>
            <person name="Czernicka M."/>
            <person name="Durrens P."/>
            <person name="Martin T."/>
            <person name="Boer E."/>
            <person name="Gabaldon T."/>
            <person name="Cruz J."/>
            <person name="Talla E."/>
            <person name="Marck C."/>
            <person name="Goffeau A."/>
            <person name="Barbe V."/>
            <person name="Baret P."/>
            <person name="Baronian K."/>
            <person name="Beier S."/>
            <person name="Bleykasten C."/>
            <person name="Bode R."/>
            <person name="Casaregola S."/>
            <person name="Despons L."/>
            <person name="Fairhead C."/>
            <person name="Giersberg M."/>
            <person name="Gierski P."/>
            <person name="Hahnel U."/>
            <person name="Hartmann A."/>
            <person name="Jankowska D."/>
            <person name="Jubin C."/>
            <person name="Jung P."/>
            <person name="Lafontaine I."/>
            <person name="Leh-Louis V."/>
            <person name="Lemaire M."/>
            <person name="Marcet-Houben M."/>
            <person name="Mascher M."/>
            <person name="Morel G."/>
            <person name="Richard G.-F."/>
            <person name="Riechen J."/>
            <person name="Sacerdot C."/>
            <person name="Sarkar A."/>
            <person name="Savel G."/>
            <person name="Schacherer J."/>
            <person name="Sherman D."/>
            <person name="Straub M.-L."/>
            <person name="Stein N."/>
            <person name="Thierry A."/>
            <person name="Trautwein-Schult A."/>
            <person name="Westhof E."/>
            <person name="Worch S."/>
            <person name="Dujon B."/>
            <person name="Souciet J.-L."/>
            <person name="Wincker P."/>
            <person name="Scholz U."/>
            <person name="Neuveglise N."/>
        </authorList>
    </citation>
    <scope>NUCLEOTIDE SEQUENCE</scope>
    <source>
        <strain evidence="3">LS3</strain>
    </source>
</reference>
<gene>
    <name evidence="3" type="ORF">GNLVRS02_ARAD1D31064g</name>
</gene>
<reference evidence="3" key="1">
    <citation type="submission" date="2014-02" db="EMBL/GenBank/DDBJ databases">
        <authorList>
            <person name="Genoscope - CEA"/>
        </authorList>
    </citation>
    <scope>NUCLEOTIDE SEQUENCE</scope>
    <source>
        <strain evidence="3">LS3</strain>
    </source>
</reference>
<dbReference type="EMBL" id="HG937694">
    <property type="protein sequence ID" value="CDP38276.1"/>
    <property type="molecule type" value="Genomic_DNA"/>
</dbReference>
<evidence type="ECO:0000256" key="2">
    <source>
        <dbReference type="SAM" id="MobiDB-lite"/>
    </source>
</evidence>
<dbReference type="PANTHER" id="PTHR13582:SF0">
    <property type="entry name" value="M-PHASE PHOSPHOPROTEIN 6"/>
    <property type="match status" value="1"/>
</dbReference>
<dbReference type="InterPro" id="IPR019324">
    <property type="entry name" value="MPP6"/>
</dbReference>
<keyword evidence="1" id="KW-0175">Coiled coil</keyword>
<dbReference type="AlphaFoldDB" id="A0A060TGJ5"/>
<feature type="compositionally biased region" description="Acidic residues" evidence="2">
    <location>
        <begin position="118"/>
        <end position="127"/>
    </location>
</feature>
<dbReference type="GO" id="GO:0000460">
    <property type="term" value="P:maturation of 5.8S rRNA"/>
    <property type="evidence" value="ECO:0007669"/>
    <property type="project" value="TreeGrafter"/>
</dbReference>
<dbReference type="PANTHER" id="PTHR13582">
    <property type="entry name" value="M-PHASE PHOSPHOPROTEIN 6"/>
    <property type="match status" value="1"/>
</dbReference>
<feature type="region of interest" description="Disordered" evidence="2">
    <location>
        <begin position="1"/>
        <end position="34"/>
    </location>
</feature>
<evidence type="ECO:0000313" key="3">
    <source>
        <dbReference type="EMBL" id="CDP38276.1"/>
    </source>
</evidence>
<proteinExistence type="predicted"/>
<evidence type="ECO:0000256" key="1">
    <source>
        <dbReference type="SAM" id="Coils"/>
    </source>
</evidence>
<protein>
    <submittedName>
        <fullName evidence="3">ARAD1D31064p</fullName>
    </submittedName>
</protein>
<organism evidence="3">
    <name type="scientific">Blastobotrys adeninivorans</name>
    <name type="common">Yeast</name>
    <name type="synonym">Arxula adeninivorans</name>
    <dbReference type="NCBI Taxonomy" id="409370"/>
    <lineage>
        <taxon>Eukaryota</taxon>
        <taxon>Fungi</taxon>
        <taxon>Dikarya</taxon>
        <taxon>Ascomycota</taxon>
        <taxon>Saccharomycotina</taxon>
        <taxon>Dipodascomycetes</taxon>
        <taxon>Dipodascales</taxon>
        <taxon>Trichomonascaceae</taxon>
        <taxon>Blastobotrys</taxon>
    </lineage>
</organism>
<name>A0A060TGJ5_BLAAD</name>
<feature type="coiled-coil region" evidence="1">
    <location>
        <begin position="40"/>
        <end position="67"/>
    </location>
</feature>
<accession>A0A060TGJ5</accession>
<sequence>MTLSKKQRQEKAEKASGNVPGLGDALPKTAPSKGLSSKILEMKFMQQASAKREVEQAEEKKQKLEDASRWKLVKKKGQRAVAPTVGFSDIASDEPAVGRRSWGNYNKPVEPETSTGNDLDDDDDDDNDSRSAGPMRGPLSSTKRTKSNNGKSNKKRKK</sequence>